<proteinExistence type="predicted"/>
<keyword evidence="1" id="KW-0812">Transmembrane</keyword>
<evidence type="ECO:0008006" key="4">
    <source>
        <dbReference type="Google" id="ProtNLM"/>
    </source>
</evidence>
<accession>A0AA37W4S7</accession>
<gene>
    <name evidence="2" type="ORF">GCM10007876_03980</name>
</gene>
<dbReference type="RefSeq" id="WP_284378159.1">
    <property type="nucleotide sequence ID" value="NZ_BSNM01000003.1"/>
</dbReference>
<keyword evidence="3" id="KW-1185">Reference proteome</keyword>
<evidence type="ECO:0000313" key="3">
    <source>
        <dbReference type="Proteomes" id="UP001161389"/>
    </source>
</evidence>
<evidence type="ECO:0000256" key="1">
    <source>
        <dbReference type="SAM" id="Phobius"/>
    </source>
</evidence>
<dbReference type="AlphaFoldDB" id="A0AA37W4S7"/>
<keyword evidence="1" id="KW-0472">Membrane</keyword>
<organism evidence="2 3">
    <name type="scientific">Litoribrevibacter albus</name>
    <dbReference type="NCBI Taxonomy" id="1473156"/>
    <lineage>
        <taxon>Bacteria</taxon>
        <taxon>Pseudomonadati</taxon>
        <taxon>Pseudomonadota</taxon>
        <taxon>Gammaproteobacteria</taxon>
        <taxon>Oceanospirillales</taxon>
        <taxon>Oceanospirillaceae</taxon>
        <taxon>Litoribrevibacter</taxon>
    </lineage>
</organism>
<reference evidence="2" key="1">
    <citation type="journal article" date="2014" name="Int. J. Syst. Evol. Microbiol.">
        <title>Complete genome sequence of Corynebacterium casei LMG S-19264T (=DSM 44701T), isolated from a smear-ripened cheese.</title>
        <authorList>
            <consortium name="US DOE Joint Genome Institute (JGI-PGF)"/>
            <person name="Walter F."/>
            <person name="Albersmeier A."/>
            <person name="Kalinowski J."/>
            <person name="Ruckert C."/>
        </authorList>
    </citation>
    <scope>NUCLEOTIDE SEQUENCE</scope>
    <source>
        <strain evidence="2">NBRC 110071</strain>
    </source>
</reference>
<sequence length="133" mass="14893">MKSTNKHSWSKLLMIFVFLHTVFFTAVSNAGMVTTTQALAIEQQQYDKEYLLNALNDEAVQTKLIALGVDTDLVSERVKHMTPSEIAYLNENIDNMEAGQGVVGILLLIFLVFIVTDMLCATNIFSFVKCINK</sequence>
<dbReference type="InterPro" id="IPR046735">
    <property type="entry name" value="PA2779-like"/>
</dbReference>
<name>A0AA37W4S7_9GAMM</name>
<keyword evidence="1" id="KW-1133">Transmembrane helix</keyword>
<protein>
    <recommendedName>
        <fullName evidence="4">PA2779 family protein</fullName>
    </recommendedName>
</protein>
<dbReference type="PIRSF" id="PIRSF029543">
    <property type="entry name" value="UCP029543"/>
    <property type="match status" value="1"/>
</dbReference>
<dbReference type="EMBL" id="BSNM01000003">
    <property type="protein sequence ID" value="GLQ29920.1"/>
    <property type="molecule type" value="Genomic_DNA"/>
</dbReference>
<dbReference type="Proteomes" id="UP001161389">
    <property type="component" value="Unassembled WGS sequence"/>
</dbReference>
<dbReference type="NCBIfam" id="NF033919">
    <property type="entry name" value="PA2779_fam"/>
    <property type="match status" value="1"/>
</dbReference>
<dbReference type="InterPro" id="IPR016924">
    <property type="entry name" value="UCP029543"/>
</dbReference>
<evidence type="ECO:0000313" key="2">
    <source>
        <dbReference type="EMBL" id="GLQ29920.1"/>
    </source>
</evidence>
<feature type="transmembrane region" description="Helical" evidence="1">
    <location>
        <begin position="102"/>
        <end position="128"/>
    </location>
</feature>
<comment type="caution">
    <text evidence="2">The sequence shown here is derived from an EMBL/GenBank/DDBJ whole genome shotgun (WGS) entry which is preliminary data.</text>
</comment>
<dbReference type="Pfam" id="PF20332">
    <property type="entry name" value="DUF6627"/>
    <property type="match status" value="1"/>
</dbReference>
<reference evidence="2" key="2">
    <citation type="submission" date="2023-01" db="EMBL/GenBank/DDBJ databases">
        <title>Draft genome sequence of Litoribrevibacter albus strain NBRC 110071.</title>
        <authorList>
            <person name="Sun Q."/>
            <person name="Mori K."/>
        </authorList>
    </citation>
    <scope>NUCLEOTIDE SEQUENCE</scope>
    <source>
        <strain evidence="2">NBRC 110071</strain>
    </source>
</reference>